<evidence type="ECO:0000256" key="6">
    <source>
        <dbReference type="ARBA" id="ARBA00022840"/>
    </source>
</evidence>
<evidence type="ECO:0000256" key="7">
    <source>
        <dbReference type="SAM" id="Coils"/>
    </source>
</evidence>
<evidence type="ECO:0000256" key="3">
    <source>
        <dbReference type="ARBA" id="ARBA00022737"/>
    </source>
</evidence>
<dbReference type="SUPFAM" id="SSF52058">
    <property type="entry name" value="L domain-like"/>
    <property type="match status" value="2"/>
</dbReference>
<dbReference type="EMBL" id="OIVN01000499">
    <property type="protein sequence ID" value="SPC81178.1"/>
    <property type="molecule type" value="Genomic_DNA"/>
</dbReference>
<dbReference type="InterPro" id="IPR027417">
    <property type="entry name" value="P-loop_NTPase"/>
</dbReference>
<dbReference type="PRINTS" id="PR00364">
    <property type="entry name" value="DISEASERSIST"/>
</dbReference>
<dbReference type="PANTHER" id="PTHR33463:SF135">
    <property type="entry name" value="RESISTANCE PROTEIN RPS2, PUTATIVE-RELATED"/>
    <property type="match status" value="1"/>
</dbReference>
<evidence type="ECO:0000256" key="5">
    <source>
        <dbReference type="ARBA" id="ARBA00022821"/>
    </source>
</evidence>
<keyword evidence="3" id="KW-0677">Repeat</keyword>
<keyword evidence="4" id="KW-0547">Nucleotide-binding</keyword>
<dbReference type="Gene3D" id="1.10.10.10">
    <property type="entry name" value="Winged helix-like DNA-binding domain superfamily/Winged helix DNA-binding domain"/>
    <property type="match status" value="1"/>
</dbReference>
<dbReference type="PANTHER" id="PTHR33463">
    <property type="entry name" value="NB-ARC DOMAIN-CONTAINING PROTEIN-RELATED"/>
    <property type="match status" value="1"/>
</dbReference>
<dbReference type="InterPro" id="IPR050905">
    <property type="entry name" value="Plant_NBS-LRR"/>
</dbReference>
<keyword evidence="7" id="KW-0175">Coiled coil</keyword>
<dbReference type="InterPro" id="IPR042197">
    <property type="entry name" value="Apaf_helical"/>
</dbReference>
<organism evidence="10">
    <name type="scientific">Fagus sylvatica</name>
    <name type="common">Beechnut</name>
    <dbReference type="NCBI Taxonomy" id="28930"/>
    <lineage>
        <taxon>Eukaryota</taxon>
        <taxon>Viridiplantae</taxon>
        <taxon>Streptophyta</taxon>
        <taxon>Embryophyta</taxon>
        <taxon>Tracheophyta</taxon>
        <taxon>Spermatophyta</taxon>
        <taxon>Magnoliopsida</taxon>
        <taxon>eudicotyledons</taxon>
        <taxon>Gunneridae</taxon>
        <taxon>Pentapetalae</taxon>
        <taxon>rosids</taxon>
        <taxon>fabids</taxon>
        <taxon>Fagales</taxon>
        <taxon>Fagaceae</taxon>
        <taxon>Fagus</taxon>
    </lineage>
</organism>
<feature type="domain" description="Disease resistance protein At4g27190-like leucine-rich repeats" evidence="9">
    <location>
        <begin position="1123"/>
        <end position="1250"/>
    </location>
</feature>
<dbReference type="FunFam" id="1.10.10.10:FF:000322">
    <property type="entry name" value="Probable disease resistance protein At1g63360"/>
    <property type="match status" value="1"/>
</dbReference>
<dbReference type="GO" id="GO:0006952">
    <property type="term" value="P:defense response"/>
    <property type="evidence" value="ECO:0007669"/>
    <property type="project" value="UniProtKB-KW"/>
</dbReference>
<comment type="similarity">
    <text evidence="1">Belongs to the disease resistance NB-LRR family.</text>
</comment>
<dbReference type="InterPro" id="IPR032675">
    <property type="entry name" value="LRR_dom_sf"/>
</dbReference>
<dbReference type="GO" id="GO:0043531">
    <property type="term" value="F:ADP binding"/>
    <property type="evidence" value="ECO:0007669"/>
    <property type="project" value="InterPro"/>
</dbReference>
<feature type="domain" description="Disease resistance protein At4g27190-like leucine-rich repeats" evidence="9">
    <location>
        <begin position="990"/>
        <end position="1114"/>
    </location>
</feature>
<dbReference type="InterPro" id="IPR057135">
    <property type="entry name" value="At4g27190-like_LRR"/>
</dbReference>
<dbReference type="GO" id="GO:0005524">
    <property type="term" value="F:ATP binding"/>
    <property type="evidence" value="ECO:0007669"/>
    <property type="project" value="UniProtKB-KW"/>
</dbReference>
<dbReference type="SUPFAM" id="SSF52540">
    <property type="entry name" value="P-loop containing nucleoside triphosphate hydrolases"/>
    <property type="match status" value="1"/>
</dbReference>
<dbReference type="Gene3D" id="3.80.10.10">
    <property type="entry name" value="Ribonuclease Inhibitor"/>
    <property type="match status" value="2"/>
</dbReference>
<evidence type="ECO:0000259" key="9">
    <source>
        <dbReference type="Pfam" id="PF23247"/>
    </source>
</evidence>
<sequence length="1291" mass="147307">MDILTGCAGFTTTEIGKCTAKPIIRHIGYLYNFNKIVEDLTTAKEVLQLEQQKVQEAIKQAEMNTEVVEKVVQGWLANVQQLMKEVQTLENKLCKKAIQKTTALKELREKGNFSQVAHRAPTPGIEIFSSHDFEVFESTKLAFQQIMEALRDDSIKRIGLHGMGGVGKTTLVKEVYKKAKELQIFNDLVMIVVSLTPDVRRIQGEIAGCLNLKLDEESDTARANRICLRIKSVEKILIIVDDIWKDFNLEAIGIPSCDDHEGCKFLLTTRSEHLCNIMRCQRKIPLNLLLEEESLALMKKAADIVDDYPILNDVVLKVVEKCKGLPIAIITVGKTLIGKSLNDWNVAMLQLRKSRLVDIEGVDEEKNAYACLKWSYDQLKHTTKLCFLLCSLFPEDYNIPIEELTRYAMGLKEYEDVDSLEDIRSQVRATIDSLKDSSMLLEGIQKGYVKMHDMVRDVGLWIASKGENEFKLRACTRLEKNIDFERVTAISLMASNTKQLPDKLACPTLSILFLGRNEDSKEISDTLFEGMNCLQVLRLEEKILSSQSFQFLTNLRSLYLEKCDFSDNLSSMGKLKRLETLSFQGCGMVALPNELGEMESLKMLDLTNCNKLKQIPPNVIQRLSRLEELIIGSWSFENWDVEGTSAEISNVNISELNSLPVLVMLSLRLDLKHLPQGFVFPDLQRYNISINCLSLLELQLNDNPTCFNSRTLEIKDVEANVRALEKLQKLRILYVDSWNAVLVILMQGLLNLKELKIKNCGELQEVFKLEGLLTREGQQQNVLLPRLKKMLLHDLLELRCIWKGPTQHIDLNNLEHLEVFGCKKLINLFTPTLARRLLNLKFLEIGRCDQLEHLIVEDEEDRILSERHLQTPCFPKLDVVKVKECNKLKCLFPVAIAHNLLELSCLKVEGASQLVEVFAHEDEGDTLVQKNVTIPKLAHIRLEQLPSLVNFCPRNYQVILPDLYFLEVQSCPNMSTSFVPPSDNTVHINGELQKLRIFSVDGWDAISVVLKQCLLNLEELKIKNCGGLQEVFKIKGLLTREGEQHNVLLSRLKEIWLHDLPELRCIWKGPTKLINLNNLEHLEVIGCKKLIHLFTPTLAQSLQNLKFLEIGRCDELEYLIAKDEEDQILSASHLQPLCFPKLEKVKVNECNKLKRLFPMTIINSLLVLENLEVKGASQLVEIFAHEDDEEIVVQKDVTLPQLRKISLEQLPCLVSFCPRNYHVILPDFWDLEVQRWLNMTTSFTHYVAYESVQINGEVTQVDEKDEPTGISASSPVITIWPANKDGIIWSR</sequence>
<dbReference type="Gene3D" id="3.40.50.300">
    <property type="entry name" value="P-loop containing nucleotide triphosphate hydrolases"/>
    <property type="match status" value="1"/>
</dbReference>
<dbReference type="FunFam" id="3.40.50.300:FF:001091">
    <property type="entry name" value="Probable disease resistance protein At1g61300"/>
    <property type="match status" value="1"/>
</dbReference>
<keyword evidence="5" id="KW-0611">Plant defense</keyword>
<gene>
    <name evidence="10" type="ORF">FSB_LOCUS9060</name>
</gene>
<feature type="domain" description="Disease resistance protein At4g27190-like leucine-rich repeats" evidence="9">
    <location>
        <begin position="722"/>
        <end position="849"/>
    </location>
</feature>
<keyword evidence="2" id="KW-0433">Leucine-rich repeat</keyword>
<dbReference type="InterPro" id="IPR002182">
    <property type="entry name" value="NB-ARC"/>
</dbReference>
<accession>A0A2N9F255</accession>
<evidence type="ECO:0000256" key="4">
    <source>
        <dbReference type="ARBA" id="ARBA00022741"/>
    </source>
</evidence>
<protein>
    <submittedName>
        <fullName evidence="10">Uncharacterized protein</fullName>
    </submittedName>
</protein>
<feature type="domain" description="NB-ARC" evidence="8">
    <location>
        <begin position="144"/>
        <end position="301"/>
    </location>
</feature>
<evidence type="ECO:0000313" key="10">
    <source>
        <dbReference type="EMBL" id="SPC81178.1"/>
    </source>
</evidence>
<feature type="coiled-coil region" evidence="7">
    <location>
        <begin position="37"/>
        <end position="92"/>
    </location>
</feature>
<dbReference type="Gene3D" id="1.10.8.430">
    <property type="entry name" value="Helical domain of apoptotic protease-activating factors"/>
    <property type="match status" value="1"/>
</dbReference>
<reference evidence="10" key="1">
    <citation type="submission" date="2018-02" db="EMBL/GenBank/DDBJ databases">
        <authorList>
            <person name="Cohen D.B."/>
            <person name="Kent A.D."/>
        </authorList>
    </citation>
    <scope>NUCLEOTIDE SEQUENCE</scope>
</reference>
<dbReference type="Pfam" id="PF23247">
    <property type="entry name" value="LRR_RPS2"/>
    <property type="match status" value="4"/>
</dbReference>
<evidence type="ECO:0000259" key="8">
    <source>
        <dbReference type="Pfam" id="PF00931"/>
    </source>
</evidence>
<feature type="domain" description="Disease resistance protein At4g27190-like leucine-rich repeats" evidence="9">
    <location>
        <begin position="862"/>
        <end position="978"/>
    </location>
</feature>
<evidence type="ECO:0000256" key="2">
    <source>
        <dbReference type="ARBA" id="ARBA00022614"/>
    </source>
</evidence>
<proteinExistence type="inferred from homology"/>
<keyword evidence="6" id="KW-0067">ATP-binding</keyword>
<evidence type="ECO:0000256" key="1">
    <source>
        <dbReference type="ARBA" id="ARBA00008894"/>
    </source>
</evidence>
<dbReference type="Pfam" id="PF00931">
    <property type="entry name" value="NB-ARC"/>
    <property type="match status" value="1"/>
</dbReference>
<name>A0A2N9F255_FAGSY</name>
<dbReference type="InterPro" id="IPR036388">
    <property type="entry name" value="WH-like_DNA-bd_sf"/>
</dbReference>